<evidence type="ECO:0000313" key="1">
    <source>
        <dbReference type="EMBL" id="CNI23263.1"/>
    </source>
</evidence>
<dbReference type="RefSeq" id="WP_050116138.1">
    <property type="nucleotide sequence ID" value="NZ_CQAW01000021.1"/>
</dbReference>
<protein>
    <submittedName>
        <fullName evidence="1">Phage transcriptional regulator AlpA</fullName>
    </submittedName>
</protein>
<dbReference type="Proteomes" id="UP000041882">
    <property type="component" value="Unassembled WGS sequence"/>
</dbReference>
<dbReference type="Gene3D" id="1.10.238.160">
    <property type="match status" value="1"/>
</dbReference>
<proteinExistence type="predicted"/>
<dbReference type="InterPro" id="IPR010260">
    <property type="entry name" value="AlpA"/>
</dbReference>
<reference evidence="2" key="1">
    <citation type="submission" date="2015-03" db="EMBL/GenBank/DDBJ databases">
        <authorList>
            <consortium name="Pathogen Informatics"/>
            <person name="Murphy D."/>
        </authorList>
    </citation>
    <scope>NUCLEOTIDE SEQUENCE [LARGE SCALE GENOMIC DNA]</scope>
    <source>
        <strain evidence="2">IP6945</strain>
    </source>
</reference>
<dbReference type="InterPro" id="IPR052931">
    <property type="entry name" value="Prophage_regulatory_activator"/>
</dbReference>
<accession>A0A0T9QQH7</accession>
<sequence length="70" mass="8048">MSTNNLKILRISAVTKKLGIARSTIYDWLNVKSPRHDPAFPKPYRLGKQSVGWRESELDKWILQRIPASA</sequence>
<dbReference type="PANTHER" id="PTHR36154">
    <property type="entry name" value="DNA-BINDING TRANSCRIPTIONAL ACTIVATOR ALPA"/>
    <property type="match status" value="1"/>
</dbReference>
<organism evidence="1 2">
    <name type="scientific">Yersinia thracica</name>
    <dbReference type="NCBI Taxonomy" id="2890319"/>
    <lineage>
        <taxon>Bacteria</taxon>
        <taxon>Pseudomonadati</taxon>
        <taxon>Pseudomonadota</taxon>
        <taxon>Gammaproteobacteria</taxon>
        <taxon>Enterobacterales</taxon>
        <taxon>Yersiniaceae</taxon>
        <taxon>Yersinia</taxon>
    </lineage>
</organism>
<gene>
    <name evidence="1" type="ORF">ERS008472_03598</name>
</gene>
<dbReference type="Pfam" id="PF05930">
    <property type="entry name" value="Phage_AlpA"/>
    <property type="match status" value="1"/>
</dbReference>
<name>A0A0T9QQH7_9GAMM</name>
<keyword evidence="2" id="KW-1185">Reference proteome</keyword>
<dbReference type="PANTHER" id="PTHR36154:SF1">
    <property type="entry name" value="DNA-BINDING TRANSCRIPTIONAL ACTIVATOR ALPA"/>
    <property type="match status" value="1"/>
</dbReference>
<dbReference type="AlphaFoldDB" id="A0A0T9QQH7"/>
<evidence type="ECO:0000313" key="2">
    <source>
        <dbReference type="Proteomes" id="UP000041882"/>
    </source>
</evidence>
<dbReference type="EMBL" id="CQAW01000021">
    <property type="protein sequence ID" value="CNI23263.1"/>
    <property type="molecule type" value="Genomic_DNA"/>
</dbReference>